<dbReference type="Gramene" id="TVU19937">
    <property type="protein sequence ID" value="TVU19937"/>
    <property type="gene ID" value="EJB05_36119"/>
</dbReference>
<evidence type="ECO:0000313" key="2">
    <source>
        <dbReference type="Proteomes" id="UP000324897"/>
    </source>
</evidence>
<keyword evidence="2" id="KW-1185">Reference proteome</keyword>
<protein>
    <submittedName>
        <fullName evidence="1">Uncharacterized protein</fullName>
    </submittedName>
</protein>
<dbReference type="PANTHER" id="PTHR18868">
    <property type="entry name" value="OS07G0665300 PROTEIN-RELATED"/>
    <property type="match status" value="1"/>
</dbReference>
<dbReference type="AlphaFoldDB" id="A0A5J9U9C9"/>
<proteinExistence type="predicted"/>
<dbReference type="Proteomes" id="UP000324897">
    <property type="component" value="Chromosome 7"/>
</dbReference>
<accession>A0A5J9U9C9</accession>
<sequence length="559" mass="61893">MVSLAVFPFKKKKQRETSFAAPGPSLATSSHKENSTPVQYWLHPWVGRMQKTKRKQMCTDRCRLNTKQNPWTRYGSGNLHKPSESSLSAFEVGLPNLIEPCETSLSELRKRIASRLSESVVAVASFVGGTKLFECTGIFIENVCPDATTTSVLTSANICGSPDHVITENLMIKVRLPSGRVVSGWIHHYDSKCGIAVVNIRRARGFQTSHLSSSSRVQIESSSKVLSVGRCFDSGMLKSGDGIVIGSARNELYEFMSSTYEGNKAWTGSPILDFDGNFAGLNICIGESTAVLPTNKILECLGHFETSRAGIIQGGSGTEEARKSQKHTVPNSLLEYFREFARRDGYPLPTMISHDMERMRVINSYEEEFEMNIWLTLTDGIAATMRVCVVPLASFNGDARCFACTGVFIGCYSTRILTSASLVRTGDGNKIDKNLQVIAVGCLFKQRKLMASNGVLADRRSKLDCKELRISTCRITKAGIGGPLIHNCGNFIGMNFFHDEETPYLPREKIQELLENADAKGHGVDEAIYNDGSNSWPVPKPVWYYPPWIQPEDDLMTFD</sequence>
<organism evidence="1 2">
    <name type="scientific">Eragrostis curvula</name>
    <name type="common">weeping love grass</name>
    <dbReference type="NCBI Taxonomy" id="38414"/>
    <lineage>
        <taxon>Eukaryota</taxon>
        <taxon>Viridiplantae</taxon>
        <taxon>Streptophyta</taxon>
        <taxon>Embryophyta</taxon>
        <taxon>Tracheophyta</taxon>
        <taxon>Spermatophyta</taxon>
        <taxon>Magnoliopsida</taxon>
        <taxon>Liliopsida</taxon>
        <taxon>Poales</taxon>
        <taxon>Poaceae</taxon>
        <taxon>PACMAD clade</taxon>
        <taxon>Chloridoideae</taxon>
        <taxon>Eragrostideae</taxon>
        <taxon>Eragrostidinae</taxon>
        <taxon>Eragrostis</taxon>
    </lineage>
</organism>
<evidence type="ECO:0000313" key="1">
    <source>
        <dbReference type="EMBL" id="TVU19937.1"/>
    </source>
</evidence>
<dbReference type="SUPFAM" id="SSF50494">
    <property type="entry name" value="Trypsin-like serine proteases"/>
    <property type="match status" value="2"/>
</dbReference>
<dbReference type="PANTHER" id="PTHR18868:SF37">
    <property type="entry name" value="OS07G0665300 PROTEIN"/>
    <property type="match status" value="1"/>
</dbReference>
<comment type="caution">
    <text evidence="1">The sequence shown here is derived from an EMBL/GenBank/DDBJ whole genome shotgun (WGS) entry which is preliminary data.</text>
</comment>
<feature type="non-terminal residue" evidence="1">
    <location>
        <position position="1"/>
    </location>
</feature>
<dbReference type="EMBL" id="RWGY01000029">
    <property type="protein sequence ID" value="TVU19937.1"/>
    <property type="molecule type" value="Genomic_DNA"/>
</dbReference>
<gene>
    <name evidence="1" type="ORF">EJB05_36119</name>
</gene>
<dbReference type="InterPro" id="IPR009003">
    <property type="entry name" value="Peptidase_S1_PA"/>
</dbReference>
<name>A0A5J9U9C9_9POAL</name>
<dbReference type="OrthoDB" id="638497at2759"/>
<reference evidence="1 2" key="1">
    <citation type="journal article" date="2019" name="Sci. Rep.">
        <title>A high-quality genome of Eragrostis curvula grass provides insights into Poaceae evolution and supports new strategies to enhance forage quality.</title>
        <authorList>
            <person name="Carballo J."/>
            <person name="Santos B.A.C.M."/>
            <person name="Zappacosta D."/>
            <person name="Garbus I."/>
            <person name="Selva J.P."/>
            <person name="Gallo C.A."/>
            <person name="Diaz A."/>
            <person name="Albertini E."/>
            <person name="Caccamo M."/>
            <person name="Echenique V."/>
        </authorList>
    </citation>
    <scope>NUCLEOTIDE SEQUENCE [LARGE SCALE GENOMIC DNA]</scope>
    <source>
        <strain evidence="2">cv. Victoria</strain>
        <tissue evidence="1">Leaf</tissue>
    </source>
</reference>
<dbReference type="Gene3D" id="2.40.10.120">
    <property type="match status" value="1"/>
</dbReference>